<dbReference type="KEGG" id="tpz:Tph_c02830"/>
<dbReference type="AlphaFoldDB" id="K4LEX1"/>
<sequence>MKLNIPWHRYALIVYLAEKMQEKGQRFGKTALQKLIYLLQTIYQIPVGYHFSLYMYGPFCSDLMDDLDYVSCIGGVAVSMEEGSVGYTISLSSNAELIKDKGRDFLTDYQPQIDELLETFGAMRVRDLELRSTIIFVDRDAVAGSREIGRDDFVQEIKSIKPHFSYDEINQAVDELESLGYIERR</sequence>
<dbReference type="OrthoDB" id="1723573at2"/>
<dbReference type="eggNOG" id="COG3465">
    <property type="taxonomic scope" value="Bacteria"/>
</dbReference>
<accession>K4LEX1</accession>
<keyword evidence="2" id="KW-1185">Reference proteome</keyword>
<dbReference type="STRING" id="1089553.Tph_c02830"/>
<evidence type="ECO:0000313" key="1">
    <source>
        <dbReference type="EMBL" id="AFV10530.1"/>
    </source>
</evidence>
<name>K4LEX1_THEPS</name>
<dbReference type="HOGENOM" id="CLU_122294_0_0_9"/>
<protein>
    <recommendedName>
        <fullName evidence="3">Antitoxin SocA-like Panacea domain-containing protein</fullName>
    </recommendedName>
</protein>
<gene>
    <name evidence="1" type="ordered locus">Tph_c02830</name>
</gene>
<organism evidence="1 2">
    <name type="scientific">Thermacetogenium phaeum (strain ATCC BAA-254 / DSM 26808 / PB)</name>
    <dbReference type="NCBI Taxonomy" id="1089553"/>
    <lineage>
        <taxon>Bacteria</taxon>
        <taxon>Bacillati</taxon>
        <taxon>Bacillota</taxon>
        <taxon>Clostridia</taxon>
        <taxon>Thermoanaerobacterales</taxon>
        <taxon>Thermoanaerobacteraceae</taxon>
        <taxon>Thermacetogenium</taxon>
    </lineage>
</organism>
<dbReference type="RefSeq" id="WP_015049449.1">
    <property type="nucleotide sequence ID" value="NC_018870.1"/>
</dbReference>
<evidence type="ECO:0008006" key="3">
    <source>
        <dbReference type="Google" id="ProtNLM"/>
    </source>
</evidence>
<proteinExistence type="predicted"/>
<dbReference type="EMBL" id="CP003732">
    <property type="protein sequence ID" value="AFV10530.1"/>
    <property type="molecule type" value="Genomic_DNA"/>
</dbReference>
<dbReference type="Proteomes" id="UP000000467">
    <property type="component" value="Chromosome"/>
</dbReference>
<evidence type="ECO:0000313" key="2">
    <source>
        <dbReference type="Proteomes" id="UP000000467"/>
    </source>
</evidence>
<reference evidence="1 2" key="1">
    <citation type="journal article" date="2012" name="BMC Genomics">
        <title>Genome-guided analysis of physiological and morphological traits of the fermentative acetate oxidizer Thermacetogenium phaeum.</title>
        <authorList>
            <person name="Oehler D."/>
            <person name="Poehlein A."/>
            <person name="Leimbach A."/>
            <person name="Muller N."/>
            <person name="Daniel R."/>
            <person name="Gottschalk G."/>
            <person name="Schink B."/>
        </authorList>
    </citation>
    <scope>NUCLEOTIDE SEQUENCE [LARGE SCALE GENOMIC DNA]</scope>
    <source>
        <strain evidence="2">ATCC BAA-254 / DSM 26808 / PB</strain>
    </source>
</reference>